<reference evidence="7 8" key="2">
    <citation type="journal article" date="2010" name="Science">
        <title>The genome of the Western clawed frog Xenopus tropicalis.</title>
        <authorList>
            <person name="Hellsten U."/>
            <person name="Harland R.M."/>
            <person name="Gilchrist M.J."/>
            <person name="Hendrix D."/>
            <person name="Jurka J."/>
            <person name="Kapitonov V."/>
            <person name="Ovcharenko I."/>
            <person name="Putnam N.H."/>
            <person name="Shu S."/>
            <person name="Taher L."/>
            <person name="Blitz I.L."/>
            <person name="Blumberg B."/>
            <person name="Dichmann D.S."/>
            <person name="Dubchak I."/>
            <person name="Amaya E."/>
            <person name="Detter J.C."/>
            <person name="Fletcher R."/>
            <person name="Gerhard D.S."/>
            <person name="Goodstein D."/>
            <person name="Graves T."/>
            <person name="Grigoriev I.V."/>
            <person name="Grimwood J."/>
            <person name="Kawashima T."/>
            <person name="Lindquist E."/>
            <person name="Lucas S.M."/>
            <person name="Mead P.E."/>
            <person name="Mitros T."/>
            <person name="Ogino H."/>
            <person name="Ohta Y."/>
            <person name="Poliakov A.V."/>
            <person name="Pollet N."/>
            <person name="Robert J."/>
            <person name="Salamov A."/>
            <person name="Sater A.K."/>
            <person name="Schmutz J."/>
            <person name="Terry A."/>
            <person name="Vize P.D."/>
            <person name="Warren W.C."/>
            <person name="Wells D."/>
            <person name="Wills A."/>
            <person name="Wilson R.K."/>
            <person name="Zimmerman L.B."/>
            <person name="Zorn A.M."/>
            <person name="Grainger R."/>
            <person name="Grammer T."/>
            <person name="Khokha M.K."/>
            <person name="Richardson P.M."/>
            <person name="Rokhsar D.S."/>
        </authorList>
    </citation>
    <scope>NUCLEOTIDE SEQUENCE [LARGE SCALE GENOMIC DNA]</scope>
    <source>
        <strain evidence="7 8">Nigerian</strain>
    </source>
</reference>
<keyword evidence="4 6" id="KW-1133">Transmembrane helix</keyword>
<sequence>MSCFPACTRDCSRFIGVSLYPFCVLSILCNIFLFFPGWSVEAINNPGEHMTPEVLYLGGFMGSGVLVLIAAIYNHCIGKPGKYSSRFMMFLSIIISALGVCGALYGLVVSALGLANGPRCLYLFISGRVQWTIPFKLPLEFLNLERSYLFNRKAWDRCVEPTGVVEFNVIFFSTILASSCIQIVLCSIQMLNGLFGCIFTPRLTKF</sequence>
<feature type="transmembrane region" description="Helical" evidence="6">
    <location>
        <begin position="87"/>
        <end position="108"/>
    </location>
</feature>
<evidence type="ECO:0000313" key="9">
    <source>
        <dbReference type="Proteomes" id="UP000008143"/>
    </source>
</evidence>
<protein>
    <submittedName>
        <fullName evidence="8 10">Transmembrane 4 L6 family member 4</fullName>
    </submittedName>
</protein>
<reference evidence="7" key="3">
    <citation type="submission" date="2016-05" db="EMBL/GenBank/DDBJ databases">
        <title>WGS assembly of Xenopus tropicalis.</title>
        <authorList>
            <person name="Sessions A."/>
            <person name="Jenkins J."/>
            <person name="Mitros T."/>
            <person name="Lyons J.T."/>
            <person name="Dichmann D.S."/>
            <person name="Robert J."/>
            <person name="Harland R.M."/>
            <person name="Rokhsar D.S."/>
        </authorList>
    </citation>
    <scope>NUCLEOTIDE SEQUENCE</scope>
    <source>
        <strain evidence="7">Nigerian</strain>
    </source>
</reference>
<dbReference type="Pfam" id="PF05805">
    <property type="entry name" value="L6_membrane"/>
    <property type="match status" value="1"/>
</dbReference>
<reference evidence="7" key="1">
    <citation type="submission" date="2009-11" db="EMBL/GenBank/DDBJ databases">
        <authorList>
            <consortium name="US DOE Joint Genome Institute (JGI-PGF)"/>
            <person name="Ottilar R."/>
            <person name="Schmutz J."/>
            <person name="Salamov A."/>
            <person name="Cheng J.F."/>
            <person name="Lucas S."/>
            <person name="Pitluck S."/>
            <person name="Gundlach H."/>
            <person name="Guo Y."/>
            <person name="Haberer G."/>
            <person name="Nasrallah J."/>
            <person name="Mayer K.F.X."/>
            <person name="van de Peer Y."/>
            <person name="Weigel D."/>
            <person name="Grigoriev I.V."/>
        </authorList>
    </citation>
    <scope>NUCLEOTIDE SEQUENCE</scope>
    <source>
        <strain evidence="7">Nigerian</strain>
    </source>
</reference>
<evidence type="ECO:0000256" key="2">
    <source>
        <dbReference type="ARBA" id="ARBA00006193"/>
    </source>
</evidence>
<dbReference type="Bgee" id="ENSXETG00000033523">
    <property type="expression patterns" value="Expressed in testis and 3 other cell types or tissues"/>
</dbReference>
<keyword evidence="5 6" id="KW-0472">Membrane</keyword>
<reference evidence="10 11" key="5">
    <citation type="submission" date="2025-04" db="UniProtKB">
        <authorList>
            <consortium name="RefSeq"/>
        </authorList>
    </citation>
    <scope>IDENTIFICATION</scope>
    <source>
        <strain evidence="10 11">Nigerian</strain>
        <tissue evidence="10 11">Liver and blood</tissue>
    </source>
</reference>
<feature type="transmembrane region" description="Helical" evidence="6">
    <location>
        <begin position="169"/>
        <end position="199"/>
    </location>
</feature>
<dbReference type="KEGG" id="xtr:100493138"/>
<dbReference type="PANTHER" id="PTHR14198">
    <property type="entry name" value="TRANSMEMBRANE 4 L6 FAMILY MEMBER 1-RELATED"/>
    <property type="match status" value="1"/>
</dbReference>
<keyword evidence="9" id="KW-1185">Reference proteome</keyword>
<evidence type="ECO:0000313" key="7">
    <source>
        <dbReference type="EMBL" id="OCA19480.1"/>
    </source>
</evidence>
<dbReference type="GeneID" id="100493138"/>
<dbReference type="Xenbase" id="XB-GENE-29081531">
    <property type="gene designation" value="LOC100493138"/>
</dbReference>
<evidence type="ECO:0000256" key="3">
    <source>
        <dbReference type="ARBA" id="ARBA00022692"/>
    </source>
</evidence>
<dbReference type="RefSeq" id="XP_002941282.1">
    <property type="nucleotide sequence ID" value="XM_002941236.5"/>
</dbReference>
<dbReference type="OMA" id="KYAREGH"/>
<evidence type="ECO:0000256" key="6">
    <source>
        <dbReference type="SAM" id="Phobius"/>
    </source>
</evidence>
<evidence type="ECO:0000313" key="10">
    <source>
        <dbReference type="RefSeq" id="XP_002941282.1"/>
    </source>
</evidence>
<dbReference type="Ensembl" id="ENSXETT00000083447">
    <property type="protein sequence ID" value="ENSXETP00000087669"/>
    <property type="gene ID" value="ENSXETG00000033523"/>
</dbReference>
<dbReference type="GeneTree" id="ENSGT01030000234590"/>
<evidence type="ECO:0000313" key="11">
    <source>
        <dbReference type="RefSeq" id="XP_031755378.1"/>
    </source>
</evidence>
<evidence type="ECO:0000313" key="8">
    <source>
        <dbReference type="Ensembl" id="ENSXETP00000087669"/>
    </source>
</evidence>
<name>A0A1B8Y900_XENTR</name>
<evidence type="ECO:0000256" key="4">
    <source>
        <dbReference type="ARBA" id="ARBA00022989"/>
    </source>
</evidence>
<reference evidence="8" key="4">
    <citation type="submission" date="2020-05" db="UniProtKB">
        <authorList>
            <consortium name="Ensembl"/>
        </authorList>
    </citation>
    <scope>IDENTIFICATION</scope>
</reference>
<evidence type="ECO:0000313" key="12">
    <source>
        <dbReference type="Xenbase" id="XB-GENE-29081531"/>
    </source>
</evidence>
<evidence type="ECO:0000256" key="1">
    <source>
        <dbReference type="ARBA" id="ARBA00004141"/>
    </source>
</evidence>
<dbReference type="AGR" id="Xenbase:XB-GENE-29081531"/>
<keyword evidence="3 6" id="KW-0812">Transmembrane</keyword>
<proteinExistence type="inferred from homology"/>
<dbReference type="AlphaFoldDB" id="A0A1B8Y900"/>
<comment type="similarity">
    <text evidence="2">Belongs to the L6 tetraspanin family.</text>
</comment>
<dbReference type="EMBL" id="KV460378">
    <property type="protein sequence ID" value="OCA19480.1"/>
    <property type="molecule type" value="Genomic_DNA"/>
</dbReference>
<dbReference type="PANTHER" id="PTHR14198:SF24">
    <property type="entry name" value="TRANSMEMBRANE 4 L6 FAMILY MEMBER 4"/>
    <property type="match status" value="1"/>
</dbReference>
<dbReference type="Proteomes" id="UP000008143">
    <property type="component" value="Chromosome 3"/>
</dbReference>
<dbReference type="InterPro" id="IPR008661">
    <property type="entry name" value="L6_membrane"/>
</dbReference>
<organism evidence="7">
    <name type="scientific">Xenopus tropicalis</name>
    <name type="common">Western clawed frog</name>
    <name type="synonym">Silurana tropicalis</name>
    <dbReference type="NCBI Taxonomy" id="8364"/>
    <lineage>
        <taxon>Eukaryota</taxon>
        <taxon>Metazoa</taxon>
        <taxon>Chordata</taxon>
        <taxon>Craniata</taxon>
        <taxon>Vertebrata</taxon>
        <taxon>Euteleostomi</taxon>
        <taxon>Amphibia</taxon>
        <taxon>Batrachia</taxon>
        <taxon>Anura</taxon>
        <taxon>Pipoidea</taxon>
        <taxon>Pipidae</taxon>
        <taxon>Xenopodinae</taxon>
        <taxon>Xenopus</taxon>
        <taxon>Silurana</taxon>
    </lineage>
</organism>
<dbReference type="GO" id="GO:0016020">
    <property type="term" value="C:membrane"/>
    <property type="evidence" value="ECO:0000318"/>
    <property type="project" value="GO_Central"/>
</dbReference>
<feature type="transmembrane region" description="Helical" evidence="6">
    <location>
        <begin position="12"/>
        <end position="35"/>
    </location>
</feature>
<accession>A0A1B8Y900</accession>
<dbReference type="RefSeq" id="XP_031755378.1">
    <property type="nucleotide sequence ID" value="XM_031899518.1"/>
</dbReference>
<evidence type="ECO:0000256" key="5">
    <source>
        <dbReference type="ARBA" id="ARBA00023136"/>
    </source>
</evidence>
<comment type="subcellular location">
    <subcellularLocation>
        <location evidence="1">Membrane</location>
        <topology evidence="1">Multi-pass membrane protein</topology>
    </subcellularLocation>
</comment>
<dbReference type="OrthoDB" id="9449742at2759"/>
<gene>
    <name evidence="8 10 11 12" type="primary">LOC100493138</name>
    <name evidence="7" type="ORF">XENTR_v90029004mg</name>
</gene>
<feature type="transmembrane region" description="Helical" evidence="6">
    <location>
        <begin position="55"/>
        <end position="75"/>
    </location>
</feature>